<organism evidence="6 7">
    <name type="scientific">Cesiribacter andamanensis AMV16</name>
    <dbReference type="NCBI Taxonomy" id="1279009"/>
    <lineage>
        <taxon>Bacteria</taxon>
        <taxon>Pseudomonadati</taxon>
        <taxon>Bacteroidota</taxon>
        <taxon>Cytophagia</taxon>
        <taxon>Cytophagales</taxon>
        <taxon>Cesiribacteraceae</taxon>
        <taxon>Cesiribacter</taxon>
    </lineage>
</organism>
<dbReference type="Gene3D" id="3.20.20.80">
    <property type="entry name" value="Glycosidases"/>
    <property type="match status" value="1"/>
</dbReference>
<evidence type="ECO:0000313" key="6">
    <source>
        <dbReference type="EMBL" id="EMR03161.1"/>
    </source>
</evidence>
<dbReference type="CDD" id="cd04080">
    <property type="entry name" value="CBM6_cellulase-like"/>
    <property type="match status" value="1"/>
</dbReference>
<keyword evidence="2 4" id="KW-0378">Hydrolase</keyword>
<dbReference type="GO" id="GO:0005576">
    <property type="term" value="C:extracellular region"/>
    <property type="evidence" value="ECO:0007669"/>
    <property type="project" value="TreeGrafter"/>
</dbReference>
<reference evidence="6 7" key="1">
    <citation type="journal article" date="2013" name="Genome Announc.">
        <title>Draft Genome Sequence of Cesiribacter andamanensis Strain AMV16T, Isolated from a Soil Sample from a Mud Volcano in the Andaman Islands, India.</title>
        <authorList>
            <person name="Shivaji S."/>
            <person name="Ara S."/>
            <person name="Begum Z."/>
            <person name="Srinivas T.N."/>
            <person name="Singh A."/>
            <person name="Kumar Pinnaka A."/>
        </authorList>
    </citation>
    <scope>NUCLEOTIDE SEQUENCE [LARGE SCALE GENOMIC DNA]</scope>
    <source>
        <strain evidence="6 7">AMV16</strain>
    </source>
</reference>
<sequence length="604" mass="68711">MKTAIPLFFSHLLCLLLLPLVQAYSQGFLHTQGDKIVNERGEEVLLRGMGLGGWMLQEGYMLQLGGIAGPQHQIRAKIEELIGPEKTNDFYSAWLANHTRRIDVDSMAAWGFNSVRLAMHYKLFTPPIKEEPVKGEITWREEGFALTDSLLAWCTANRMYLILDLHAAPGGQGHDAAISDYDEGKPSLWESPENQRKTIALWRRLAERYKDEPWIGGYDIINEPNWGFQNPEDRNGCNEKGNEPLKKLLVEITQAIREVDQNHIIMIEGNCWGNNYSNMLPPWDDNMVISFHKYWNYNTQEAIQGMLDTRQTYNVPIWLGETGENSNHWFTEAIELFEQNRMGWAWWPLKKLGFNNPLEIELNEGYRQLLAYWRGEAPRPTEKEAYNALMQLAEATKLENCIYHKGVIDAMFRQVHSAEALPFKEHRIQPGSHIDAVDYDMGKQGIAYWDTDAANYYISTGGERQPWNRGRHYRNDGVDIALNEDGKGYHVAWIETGEWLQYTVTVDKPATYRLAIRVGTENPGGKLQLLVNDRPHGSAREIPVPAGPQQVGAVVYTALPLPAGTHRLRLVAEQGGFTLHSLQFLASKLPPPSPPKKRKKGAAN</sequence>
<evidence type="ECO:0000256" key="4">
    <source>
        <dbReference type="RuleBase" id="RU361153"/>
    </source>
</evidence>
<accession>M7N7E8</accession>
<dbReference type="eggNOG" id="COG2730">
    <property type="taxonomic scope" value="Bacteria"/>
</dbReference>
<dbReference type="EC" id="3.2.1.4" evidence="6"/>
<dbReference type="PANTHER" id="PTHR31297:SF13">
    <property type="entry name" value="PUTATIVE-RELATED"/>
    <property type="match status" value="1"/>
</dbReference>
<dbReference type="Pfam" id="PF00150">
    <property type="entry name" value="Cellulase"/>
    <property type="match status" value="1"/>
</dbReference>
<gene>
    <name evidence="6" type="ORF">ADICEAN_01707</name>
</gene>
<evidence type="ECO:0000259" key="5">
    <source>
        <dbReference type="PROSITE" id="PS51175"/>
    </source>
</evidence>
<dbReference type="InterPro" id="IPR050386">
    <property type="entry name" value="Glycosyl_hydrolase_5"/>
</dbReference>
<evidence type="ECO:0000256" key="1">
    <source>
        <dbReference type="ARBA" id="ARBA00022729"/>
    </source>
</evidence>
<dbReference type="GO" id="GO:0008810">
    <property type="term" value="F:cellulase activity"/>
    <property type="evidence" value="ECO:0007669"/>
    <property type="project" value="UniProtKB-EC"/>
</dbReference>
<dbReference type="InterPro" id="IPR008979">
    <property type="entry name" value="Galactose-bd-like_sf"/>
</dbReference>
<comment type="similarity">
    <text evidence="4">Belongs to the glycosyl hydrolase 5 (cellulase A) family.</text>
</comment>
<dbReference type="PANTHER" id="PTHR31297">
    <property type="entry name" value="GLUCAN ENDO-1,6-BETA-GLUCOSIDASE B"/>
    <property type="match status" value="1"/>
</dbReference>
<feature type="domain" description="CBM6" evidence="5">
    <location>
        <begin position="449"/>
        <end position="585"/>
    </location>
</feature>
<dbReference type="SUPFAM" id="SSF49785">
    <property type="entry name" value="Galactose-binding domain-like"/>
    <property type="match status" value="1"/>
</dbReference>
<dbReference type="PROSITE" id="PS51175">
    <property type="entry name" value="CBM6"/>
    <property type="match status" value="1"/>
</dbReference>
<dbReference type="GO" id="GO:0009986">
    <property type="term" value="C:cell surface"/>
    <property type="evidence" value="ECO:0007669"/>
    <property type="project" value="TreeGrafter"/>
</dbReference>
<dbReference type="STRING" id="1279009.ADICEAN_01707"/>
<proteinExistence type="inferred from homology"/>
<dbReference type="GO" id="GO:0008422">
    <property type="term" value="F:beta-glucosidase activity"/>
    <property type="evidence" value="ECO:0007669"/>
    <property type="project" value="TreeGrafter"/>
</dbReference>
<dbReference type="InterPro" id="IPR001547">
    <property type="entry name" value="Glyco_hydro_5"/>
</dbReference>
<keyword evidence="3 4" id="KW-0326">Glycosidase</keyword>
<evidence type="ECO:0000256" key="3">
    <source>
        <dbReference type="ARBA" id="ARBA00023295"/>
    </source>
</evidence>
<dbReference type="Proteomes" id="UP000011910">
    <property type="component" value="Unassembled WGS sequence"/>
</dbReference>
<dbReference type="EMBL" id="AODQ01000033">
    <property type="protein sequence ID" value="EMR03161.1"/>
    <property type="molecule type" value="Genomic_DNA"/>
</dbReference>
<evidence type="ECO:0000313" key="7">
    <source>
        <dbReference type="Proteomes" id="UP000011910"/>
    </source>
</evidence>
<dbReference type="PATRIC" id="fig|1279009.4.peg.1734"/>
<keyword evidence="7" id="KW-1185">Reference proteome</keyword>
<dbReference type="SUPFAM" id="SSF51445">
    <property type="entry name" value="(Trans)glycosidases"/>
    <property type="match status" value="1"/>
</dbReference>
<comment type="caution">
    <text evidence="6">The sequence shown here is derived from an EMBL/GenBank/DDBJ whole genome shotgun (WGS) entry which is preliminary data.</text>
</comment>
<dbReference type="Pfam" id="PF03422">
    <property type="entry name" value="CBM_6"/>
    <property type="match status" value="1"/>
</dbReference>
<dbReference type="InterPro" id="IPR005084">
    <property type="entry name" value="CBM6"/>
</dbReference>
<dbReference type="GO" id="GO:0030246">
    <property type="term" value="F:carbohydrate binding"/>
    <property type="evidence" value="ECO:0007669"/>
    <property type="project" value="InterPro"/>
</dbReference>
<dbReference type="Gene3D" id="2.60.120.260">
    <property type="entry name" value="Galactose-binding domain-like"/>
    <property type="match status" value="1"/>
</dbReference>
<protein>
    <submittedName>
        <fullName evidence="6">Endoglucanase</fullName>
        <ecNumber evidence="6">3.2.1.4</ecNumber>
    </submittedName>
</protein>
<evidence type="ECO:0000256" key="2">
    <source>
        <dbReference type="ARBA" id="ARBA00022801"/>
    </source>
</evidence>
<dbReference type="InterPro" id="IPR017853">
    <property type="entry name" value="GH"/>
</dbReference>
<dbReference type="AlphaFoldDB" id="M7N7E8"/>
<dbReference type="InterPro" id="IPR006584">
    <property type="entry name" value="Cellulose-bd_IV"/>
</dbReference>
<name>M7N7E8_9BACT</name>
<dbReference type="GO" id="GO:0009251">
    <property type="term" value="P:glucan catabolic process"/>
    <property type="evidence" value="ECO:0007669"/>
    <property type="project" value="TreeGrafter"/>
</dbReference>
<dbReference type="OrthoDB" id="9800955at2"/>
<keyword evidence="1" id="KW-0732">Signal</keyword>
<dbReference type="SMART" id="SM00606">
    <property type="entry name" value="CBD_IV"/>
    <property type="match status" value="1"/>
</dbReference>